<reference evidence="12" key="1">
    <citation type="journal article" date="2013" name="Genome Biol.">
        <title>Draft genome of the mountain pine beetle, Dendroctonus ponderosae Hopkins, a major forest pest.</title>
        <authorList>
            <person name="Keeling C.I."/>
            <person name="Yuen M.M."/>
            <person name="Liao N.Y."/>
            <person name="Docking T.R."/>
            <person name="Chan S.K."/>
            <person name="Taylor G.A."/>
            <person name="Palmquist D.L."/>
            <person name="Jackman S.D."/>
            <person name="Nguyen A."/>
            <person name="Li M."/>
            <person name="Henderson H."/>
            <person name="Janes J.K."/>
            <person name="Zhao Y."/>
            <person name="Pandoh P."/>
            <person name="Moore R."/>
            <person name="Sperling F.A."/>
            <person name="Huber D.P."/>
            <person name="Birol I."/>
            <person name="Jones S.J."/>
            <person name="Bohlmann J."/>
        </authorList>
    </citation>
    <scope>NUCLEOTIDE SEQUENCE</scope>
</reference>
<keyword evidence="6 9" id="KW-0546">Nucleotide metabolism</keyword>
<evidence type="ECO:0000256" key="8">
    <source>
        <dbReference type="ARBA" id="ARBA00057946"/>
    </source>
</evidence>
<keyword evidence="9" id="KW-0479">Metal-binding</keyword>
<dbReference type="KEGG" id="dpa:109536286"/>
<dbReference type="InterPro" id="IPR036157">
    <property type="entry name" value="dUTPase-like_sf"/>
</dbReference>
<comment type="similarity">
    <text evidence="3 9">Belongs to the dUTPase family.</text>
</comment>
<dbReference type="InterPro" id="IPR033704">
    <property type="entry name" value="dUTPase_trimeric"/>
</dbReference>
<feature type="domain" description="dUTPase-like" evidence="10">
    <location>
        <begin position="78"/>
        <end position="203"/>
    </location>
</feature>
<name>A0AAR5PAT8_DENPD</name>
<sequence length="205" mass="22486">MRFGVGFFNWFLPPKVCSLSRTVLISSQPHSPSTDMTEESTKMSTENLAMCTESANRSNEGKDRLVLKYIKAEPGAFAPTRATPRSAGYDLKSAVDTFVMAEGKSIVTTGLKIELPDGCYGRIAPRSGLAMNNFINVAAGVIDQDYRGIVKVILFNHSHLDFHIKKGDRIAQLICERIYYPDIEEVQDLPETARGEGGFGSSGTN</sequence>
<dbReference type="PANTHER" id="PTHR11241:SF0">
    <property type="entry name" value="DEOXYURIDINE 5'-TRIPHOSPHATE NUCLEOTIDOHYDROLASE"/>
    <property type="match status" value="1"/>
</dbReference>
<dbReference type="FunFam" id="2.70.40.10:FF:000004">
    <property type="entry name" value="Deoxyuridine triphosphatase"/>
    <property type="match status" value="1"/>
</dbReference>
<dbReference type="CDD" id="cd07557">
    <property type="entry name" value="trimeric_dUTPase"/>
    <property type="match status" value="1"/>
</dbReference>
<evidence type="ECO:0000256" key="2">
    <source>
        <dbReference type="ARBA" id="ARBA00005142"/>
    </source>
</evidence>
<comment type="catalytic activity">
    <reaction evidence="7 9">
        <text>dUTP + H2O = dUMP + diphosphate + H(+)</text>
        <dbReference type="Rhea" id="RHEA:10248"/>
        <dbReference type="ChEBI" id="CHEBI:15377"/>
        <dbReference type="ChEBI" id="CHEBI:15378"/>
        <dbReference type="ChEBI" id="CHEBI:33019"/>
        <dbReference type="ChEBI" id="CHEBI:61555"/>
        <dbReference type="ChEBI" id="CHEBI:246422"/>
        <dbReference type="EC" id="3.6.1.23"/>
    </reaction>
</comment>
<evidence type="ECO:0000256" key="1">
    <source>
        <dbReference type="ARBA" id="ARBA00001946"/>
    </source>
</evidence>
<accession>A0AAR5PAT8</accession>
<proteinExistence type="inferred from homology"/>
<dbReference type="GO" id="GO:0006226">
    <property type="term" value="P:dUMP biosynthetic process"/>
    <property type="evidence" value="ECO:0007669"/>
    <property type="project" value="UniProtKB-UniRule"/>
</dbReference>
<evidence type="ECO:0000256" key="7">
    <source>
        <dbReference type="ARBA" id="ARBA00047686"/>
    </source>
</evidence>
<dbReference type="GO" id="GO:0046081">
    <property type="term" value="P:dUTP catabolic process"/>
    <property type="evidence" value="ECO:0007669"/>
    <property type="project" value="UniProtKB-UniRule"/>
</dbReference>
<evidence type="ECO:0000256" key="6">
    <source>
        <dbReference type="ARBA" id="ARBA00023080"/>
    </source>
</evidence>
<dbReference type="InterPro" id="IPR029054">
    <property type="entry name" value="dUTPase-like"/>
</dbReference>
<protein>
    <recommendedName>
        <fullName evidence="9">Deoxyuridine 5'-triphosphate nucleotidohydrolase</fullName>
        <shortName evidence="9">dUTPase</shortName>
        <ecNumber evidence="9">3.6.1.23</ecNumber>
    </recommendedName>
    <alternativeName>
        <fullName evidence="9">dUTP pyrophosphatase</fullName>
    </alternativeName>
</protein>
<evidence type="ECO:0000256" key="5">
    <source>
        <dbReference type="ARBA" id="ARBA00022842"/>
    </source>
</evidence>
<dbReference type="GO" id="GO:0000287">
    <property type="term" value="F:magnesium ion binding"/>
    <property type="evidence" value="ECO:0007669"/>
    <property type="project" value="UniProtKB-UniRule"/>
</dbReference>
<dbReference type="EC" id="3.6.1.23" evidence="9"/>
<dbReference type="NCBIfam" id="NF001862">
    <property type="entry name" value="PRK00601.1"/>
    <property type="match status" value="1"/>
</dbReference>
<dbReference type="Pfam" id="PF00692">
    <property type="entry name" value="dUTPase"/>
    <property type="match status" value="1"/>
</dbReference>
<comment type="cofactor">
    <cofactor evidence="1 9">
        <name>Mg(2+)</name>
        <dbReference type="ChEBI" id="CHEBI:18420"/>
    </cofactor>
</comment>
<reference evidence="11" key="2">
    <citation type="submission" date="2024-08" db="UniProtKB">
        <authorList>
            <consortium name="EnsemblMetazoa"/>
        </authorList>
    </citation>
    <scope>IDENTIFICATION</scope>
</reference>
<dbReference type="NCBIfam" id="TIGR00576">
    <property type="entry name" value="dut"/>
    <property type="match status" value="1"/>
</dbReference>
<evidence type="ECO:0000313" key="11">
    <source>
        <dbReference type="EnsemblMetazoa" id="XP_019757997.1"/>
    </source>
</evidence>
<keyword evidence="5 9" id="KW-0460">Magnesium</keyword>
<dbReference type="GeneID" id="109536286"/>
<dbReference type="SUPFAM" id="SSF51283">
    <property type="entry name" value="dUTPase-like"/>
    <property type="match status" value="1"/>
</dbReference>
<keyword evidence="4 9" id="KW-0378">Hydrolase</keyword>
<dbReference type="AlphaFoldDB" id="A0AAR5PAT8"/>
<dbReference type="Gene3D" id="2.70.40.10">
    <property type="match status" value="1"/>
</dbReference>
<dbReference type="InterPro" id="IPR008181">
    <property type="entry name" value="dUTPase"/>
</dbReference>
<evidence type="ECO:0000313" key="12">
    <source>
        <dbReference type="Proteomes" id="UP000019118"/>
    </source>
</evidence>
<comment type="pathway">
    <text evidence="2 9">Pyrimidine metabolism; dUMP biosynthesis; dUMP from dCTP (dUTP route): step 2/2.</text>
</comment>
<dbReference type="EnsemblMetazoa" id="XM_019902438.1">
    <property type="protein sequence ID" value="XP_019757997.1"/>
    <property type="gene ID" value="LOC109536286"/>
</dbReference>
<evidence type="ECO:0000259" key="10">
    <source>
        <dbReference type="Pfam" id="PF00692"/>
    </source>
</evidence>
<dbReference type="RefSeq" id="XP_019757997.2">
    <property type="nucleotide sequence ID" value="XM_019902438.2"/>
</dbReference>
<dbReference type="GO" id="GO:0004170">
    <property type="term" value="F:dUTP diphosphatase activity"/>
    <property type="evidence" value="ECO:0007669"/>
    <property type="project" value="UniProtKB-UniRule"/>
</dbReference>
<evidence type="ECO:0000256" key="4">
    <source>
        <dbReference type="ARBA" id="ARBA00022801"/>
    </source>
</evidence>
<comment type="function">
    <text evidence="8">Catalyzes the cleavage of 2'-deoxyuridine 5'-triphosphate (dUTP) into 2'-deoxyuridine 5'-monophosphate (dUMP) and inorganic pyrophosphate and through its action efficiently prevents uracil misincorporation into DNA and at the same time provides dUMP, the substrate for de novo thymidylate biosynthesis. Inhibits peroxisome proliferator-activated receptor (PPAR) activity by binding of its N-terminal to PPAR, preventing the latter's dimerization with retinoid X receptor. Essential for embryonic development.</text>
</comment>
<dbReference type="Proteomes" id="UP000019118">
    <property type="component" value="Unassembled WGS sequence"/>
</dbReference>
<evidence type="ECO:0000256" key="9">
    <source>
        <dbReference type="RuleBase" id="RU367024"/>
    </source>
</evidence>
<evidence type="ECO:0000256" key="3">
    <source>
        <dbReference type="ARBA" id="ARBA00006581"/>
    </source>
</evidence>
<organism evidence="11 12">
    <name type="scientific">Dendroctonus ponderosae</name>
    <name type="common">Mountain pine beetle</name>
    <dbReference type="NCBI Taxonomy" id="77166"/>
    <lineage>
        <taxon>Eukaryota</taxon>
        <taxon>Metazoa</taxon>
        <taxon>Ecdysozoa</taxon>
        <taxon>Arthropoda</taxon>
        <taxon>Hexapoda</taxon>
        <taxon>Insecta</taxon>
        <taxon>Pterygota</taxon>
        <taxon>Neoptera</taxon>
        <taxon>Endopterygota</taxon>
        <taxon>Coleoptera</taxon>
        <taxon>Polyphaga</taxon>
        <taxon>Cucujiformia</taxon>
        <taxon>Curculionidae</taxon>
        <taxon>Scolytinae</taxon>
        <taxon>Dendroctonus</taxon>
    </lineage>
</organism>
<dbReference type="PANTHER" id="PTHR11241">
    <property type="entry name" value="DEOXYURIDINE 5'-TRIPHOSPHATE NUCLEOTIDOHYDROLASE"/>
    <property type="match status" value="1"/>
</dbReference>
<keyword evidence="12" id="KW-1185">Reference proteome</keyword>
<comment type="function">
    <text evidence="9">Involved in nucleotide metabolism via production of dUMP, the immediate precursor of thymidine nucleotides, and decreases the intracellular concentration of dUTP so that uracil cannot be incorporated into DNA.</text>
</comment>